<proteinExistence type="predicted"/>
<evidence type="ECO:0000313" key="2">
    <source>
        <dbReference type="EMBL" id="RDK92022.1"/>
    </source>
</evidence>
<dbReference type="InterPro" id="IPR012433">
    <property type="entry name" value="Imm11"/>
</dbReference>
<protein>
    <recommendedName>
        <fullName evidence="1">Immunity MXAN-0049 protein domain-containing protein</fullName>
    </recommendedName>
</protein>
<dbReference type="RefSeq" id="WP_115458350.1">
    <property type="nucleotide sequence ID" value="NZ_QRAP01000004.1"/>
</dbReference>
<accession>A0A370QRY7</accession>
<reference evidence="2 3" key="1">
    <citation type="submission" date="2018-07" db="EMBL/GenBank/DDBJ databases">
        <title>Genomic Encyclopedia of Type Strains, Phase IV (KMG-IV): sequencing the most valuable type-strain genomes for metagenomic binning, comparative biology and taxonomic classification.</title>
        <authorList>
            <person name="Goeker M."/>
        </authorList>
    </citation>
    <scope>NUCLEOTIDE SEQUENCE [LARGE SCALE GENOMIC DNA]</scope>
    <source>
        <strain evidence="2 3">DSM 103736</strain>
    </source>
</reference>
<sequence>MNEPTKNYYIIQYSPDDEGVPHFMDKTWTPALPGYDIYTAPPHQNDFAKKYALKAKSYQLNGDYLLNDNLVSHEFIELCNSLNVNFFYIPTDVQLLRSKVPSKEYYLFFLLDYLSILDQNKSIFTISKDINSGKLNTPEDKGLNKTYYDAIDLFHIKDDVSKHLFFCQEISQPVCSQEFKVKFESLGLKGIEFILIDDNYKYDAWEGW</sequence>
<name>A0A370QRY7_9GAMM</name>
<evidence type="ECO:0000313" key="3">
    <source>
        <dbReference type="Proteomes" id="UP000254848"/>
    </source>
</evidence>
<gene>
    <name evidence="2" type="ORF">C8D90_104174</name>
</gene>
<feature type="domain" description="Immunity MXAN-0049 protein" evidence="1">
    <location>
        <begin position="70"/>
        <end position="194"/>
    </location>
</feature>
<keyword evidence="3" id="KW-1185">Reference proteome</keyword>
<dbReference type="AlphaFoldDB" id="A0A370QRY7"/>
<dbReference type="EMBL" id="QRAP01000004">
    <property type="protein sequence ID" value="RDK92022.1"/>
    <property type="molecule type" value="Genomic_DNA"/>
</dbReference>
<comment type="caution">
    <text evidence="2">The sequence shown here is derived from an EMBL/GenBank/DDBJ whole genome shotgun (WGS) entry which is preliminary data.</text>
</comment>
<dbReference type="Pfam" id="PF07791">
    <property type="entry name" value="Imm11"/>
    <property type="match status" value="1"/>
</dbReference>
<organism evidence="2 3">
    <name type="scientific">Enterobacillus tribolii</name>
    <dbReference type="NCBI Taxonomy" id="1487935"/>
    <lineage>
        <taxon>Bacteria</taxon>
        <taxon>Pseudomonadati</taxon>
        <taxon>Pseudomonadota</taxon>
        <taxon>Gammaproteobacteria</taxon>
        <taxon>Enterobacterales</taxon>
        <taxon>Hafniaceae</taxon>
        <taxon>Enterobacillus</taxon>
    </lineage>
</organism>
<evidence type="ECO:0000259" key="1">
    <source>
        <dbReference type="Pfam" id="PF07791"/>
    </source>
</evidence>
<dbReference type="Proteomes" id="UP000254848">
    <property type="component" value="Unassembled WGS sequence"/>
</dbReference>
<dbReference type="OrthoDB" id="6872608at2"/>